<name>A0A644ZLD7_9ZZZZ</name>
<gene>
    <name evidence="1" type="ORF">SDC9_86147</name>
</gene>
<dbReference type="EMBL" id="VSSQ01008670">
    <property type="protein sequence ID" value="MPM39513.1"/>
    <property type="molecule type" value="Genomic_DNA"/>
</dbReference>
<sequence length="74" mass="8322">MSAMAIGKFSAMESGLVEEYIFTFPSITGAVSHLMMQFPTLFSSQTTDMLGELSEQEVQTNIKFSQPNRYVYLL</sequence>
<evidence type="ECO:0000313" key="1">
    <source>
        <dbReference type="EMBL" id="MPM39513.1"/>
    </source>
</evidence>
<reference evidence="1" key="1">
    <citation type="submission" date="2019-08" db="EMBL/GenBank/DDBJ databases">
        <authorList>
            <person name="Kucharzyk K."/>
            <person name="Murdoch R.W."/>
            <person name="Higgins S."/>
            <person name="Loffler F."/>
        </authorList>
    </citation>
    <scope>NUCLEOTIDE SEQUENCE</scope>
</reference>
<comment type="caution">
    <text evidence="1">The sequence shown here is derived from an EMBL/GenBank/DDBJ whole genome shotgun (WGS) entry which is preliminary data.</text>
</comment>
<protein>
    <submittedName>
        <fullName evidence="1">Uncharacterized protein</fullName>
    </submittedName>
</protein>
<accession>A0A644ZLD7</accession>
<organism evidence="1">
    <name type="scientific">bioreactor metagenome</name>
    <dbReference type="NCBI Taxonomy" id="1076179"/>
    <lineage>
        <taxon>unclassified sequences</taxon>
        <taxon>metagenomes</taxon>
        <taxon>ecological metagenomes</taxon>
    </lineage>
</organism>
<proteinExistence type="predicted"/>
<dbReference type="AlphaFoldDB" id="A0A644ZLD7"/>